<keyword evidence="1" id="KW-0863">Zinc-finger</keyword>
<sequence length="142" mass="15846">NTAGNSQDSDSRHRRPSRKIGKALKQLSNAVPVTLTTKAVSVKSRPAGKKSGAYRCKNCPRSYKYQRALDRHIKYECGKIPSFQCPYCNYQAHLKGGVKTHIVAKHMRAMRLKESEINDKIIVVGDANNVNQIIISDCSDSE</sequence>
<organism evidence="4">
    <name type="scientific">Lygus hesperus</name>
    <name type="common">Western plant bug</name>
    <dbReference type="NCBI Taxonomy" id="30085"/>
    <lineage>
        <taxon>Eukaryota</taxon>
        <taxon>Metazoa</taxon>
        <taxon>Ecdysozoa</taxon>
        <taxon>Arthropoda</taxon>
        <taxon>Hexapoda</taxon>
        <taxon>Insecta</taxon>
        <taxon>Pterygota</taxon>
        <taxon>Neoptera</taxon>
        <taxon>Paraneoptera</taxon>
        <taxon>Hemiptera</taxon>
        <taxon>Heteroptera</taxon>
        <taxon>Panheteroptera</taxon>
        <taxon>Cimicomorpha</taxon>
        <taxon>Miridae</taxon>
        <taxon>Mirini</taxon>
        <taxon>Lygus</taxon>
    </lineage>
</organism>
<protein>
    <submittedName>
        <fullName evidence="4">Longitudinals lacking protein, isoforms A/B/D/L</fullName>
    </submittedName>
</protein>
<dbReference type="SUPFAM" id="SSF57667">
    <property type="entry name" value="beta-beta-alpha zinc fingers"/>
    <property type="match status" value="1"/>
</dbReference>
<dbReference type="InterPro" id="IPR036236">
    <property type="entry name" value="Znf_C2H2_sf"/>
</dbReference>
<feature type="non-terminal residue" evidence="4">
    <location>
        <position position="1"/>
    </location>
</feature>
<feature type="domain" description="C2H2-type" evidence="3">
    <location>
        <begin position="54"/>
        <end position="81"/>
    </location>
</feature>
<dbReference type="AlphaFoldDB" id="A0A146MAA0"/>
<evidence type="ECO:0000313" key="4">
    <source>
        <dbReference type="EMBL" id="JAQ16359.1"/>
    </source>
</evidence>
<dbReference type="Gene3D" id="3.30.160.60">
    <property type="entry name" value="Classic Zinc Finger"/>
    <property type="match status" value="1"/>
</dbReference>
<keyword evidence="1" id="KW-0479">Metal-binding</keyword>
<gene>
    <name evidence="4" type="primary">lola_24</name>
    <name evidence="4" type="ORF">g.35319</name>
</gene>
<accession>A0A146MAA0</accession>
<dbReference type="PROSITE" id="PS50157">
    <property type="entry name" value="ZINC_FINGER_C2H2_2"/>
    <property type="match status" value="1"/>
</dbReference>
<proteinExistence type="predicted"/>
<name>A0A146MAA0_LYGHE</name>
<evidence type="ECO:0000256" key="1">
    <source>
        <dbReference type="PROSITE-ProRule" id="PRU00042"/>
    </source>
</evidence>
<dbReference type="InterPro" id="IPR013087">
    <property type="entry name" value="Znf_C2H2_type"/>
</dbReference>
<evidence type="ECO:0000256" key="2">
    <source>
        <dbReference type="SAM" id="MobiDB-lite"/>
    </source>
</evidence>
<dbReference type="EMBL" id="GDHC01002270">
    <property type="protein sequence ID" value="JAQ16359.1"/>
    <property type="molecule type" value="Transcribed_RNA"/>
</dbReference>
<feature type="compositionally biased region" description="Basic residues" evidence="2">
    <location>
        <begin position="12"/>
        <end position="21"/>
    </location>
</feature>
<dbReference type="SMART" id="SM00355">
    <property type="entry name" value="ZnF_C2H2"/>
    <property type="match status" value="2"/>
</dbReference>
<keyword evidence="1" id="KW-0862">Zinc</keyword>
<feature type="region of interest" description="Disordered" evidence="2">
    <location>
        <begin position="1"/>
        <end position="21"/>
    </location>
</feature>
<evidence type="ECO:0000259" key="3">
    <source>
        <dbReference type="PROSITE" id="PS50157"/>
    </source>
</evidence>
<dbReference type="GO" id="GO:0008270">
    <property type="term" value="F:zinc ion binding"/>
    <property type="evidence" value="ECO:0007669"/>
    <property type="project" value="UniProtKB-KW"/>
</dbReference>
<reference evidence="4" key="1">
    <citation type="journal article" date="2016" name="Gigascience">
        <title>De novo construction of an expanded transcriptome assembly for the western tarnished plant bug, Lygus hesperus.</title>
        <authorList>
            <person name="Tassone E.E."/>
            <person name="Geib S.M."/>
            <person name="Hall B."/>
            <person name="Fabrick J.A."/>
            <person name="Brent C.S."/>
            <person name="Hull J.J."/>
        </authorList>
    </citation>
    <scope>NUCLEOTIDE SEQUENCE</scope>
</reference>